<dbReference type="GO" id="GO:0061343">
    <property type="term" value="P:cell adhesion involved in heart morphogenesis"/>
    <property type="evidence" value="ECO:0000318"/>
    <property type="project" value="GO_Central"/>
</dbReference>
<feature type="domain" description="Endonuclease/exonuclease/phosphatase" evidence="2">
    <location>
        <begin position="119"/>
        <end position="222"/>
    </location>
</feature>
<dbReference type="STRING" id="54126.H3E5P2"/>
<accession>H3E5P2</accession>
<dbReference type="PANTHER" id="PTHR21459">
    <property type="entry name" value="PROTEIN CBG08968"/>
    <property type="match status" value="1"/>
</dbReference>
<dbReference type="InterPro" id="IPR005135">
    <property type="entry name" value="Endo/exonuclease/phosphatase"/>
</dbReference>
<organism evidence="3 5">
    <name type="scientific">Pristionchus pacificus</name>
    <name type="common">Parasitic nematode worm</name>
    <dbReference type="NCBI Taxonomy" id="54126"/>
    <lineage>
        <taxon>Eukaryota</taxon>
        <taxon>Metazoa</taxon>
        <taxon>Ecdysozoa</taxon>
        <taxon>Nematoda</taxon>
        <taxon>Chromadorea</taxon>
        <taxon>Rhabditida</taxon>
        <taxon>Rhabditina</taxon>
        <taxon>Diplogasteromorpha</taxon>
        <taxon>Diplogasteroidea</taxon>
        <taxon>Neodiplogasteridae</taxon>
        <taxon>Pristionchus</taxon>
    </lineage>
</organism>
<dbReference type="PANTHER" id="PTHR21459:SF2">
    <property type="entry name" value="PROTEIN CBG08968"/>
    <property type="match status" value="1"/>
</dbReference>
<dbReference type="Proteomes" id="UP000005239">
    <property type="component" value="Unassembled WGS sequence"/>
</dbReference>
<evidence type="ECO:0000313" key="5">
    <source>
        <dbReference type="Proteomes" id="UP000005239"/>
    </source>
</evidence>
<dbReference type="AlphaFoldDB" id="H3E5P2"/>
<feature type="region of interest" description="Disordered" evidence="1">
    <location>
        <begin position="1"/>
        <end position="34"/>
    </location>
</feature>
<evidence type="ECO:0000256" key="1">
    <source>
        <dbReference type="SAM" id="MobiDB-lite"/>
    </source>
</evidence>
<protein>
    <submittedName>
        <fullName evidence="3">Endo/exonuclease/phosphatase domain-containing protein</fullName>
    </submittedName>
</protein>
<reference evidence="3" key="2">
    <citation type="submission" date="2022-06" db="UniProtKB">
        <authorList>
            <consortium name="EnsemblMetazoa"/>
        </authorList>
    </citation>
    <scope>IDENTIFICATION</scope>
    <source>
        <strain evidence="3">PS312</strain>
    </source>
</reference>
<dbReference type="InterPro" id="IPR036691">
    <property type="entry name" value="Endo/exonu/phosph_ase_sf"/>
</dbReference>
<dbReference type="SUPFAM" id="SSF56219">
    <property type="entry name" value="DNase I-like"/>
    <property type="match status" value="1"/>
</dbReference>
<dbReference type="Gene3D" id="3.60.10.10">
    <property type="entry name" value="Endonuclease/exonuclease/phosphatase"/>
    <property type="match status" value="1"/>
</dbReference>
<name>H3E5P2_PRIPA</name>
<dbReference type="OrthoDB" id="6152807at2759"/>
<reference evidence="5" key="1">
    <citation type="journal article" date="2008" name="Nat. Genet.">
        <title>The Pristionchus pacificus genome provides a unique perspective on nematode lifestyle and parasitism.</title>
        <authorList>
            <person name="Dieterich C."/>
            <person name="Clifton S.W."/>
            <person name="Schuster L.N."/>
            <person name="Chinwalla A."/>
            <person name="Delehaunty K."/>
            <person name="Dinkelacker I."/>
            <person name="Fulton L."/>
            <person name="Fulton R."/>
            <person name="Godfrey J."/>
            <person name="Minx P."/>
            <person name="Mitreva M."/>
            <person name="Roeseler W."/>
            <person name="Tian H."/>
            <person name="Witte H."/>
            <person name="Yang S.P."/>
            <person name="Wilson R.K."/>
            <person name="Sommer R.J."/>
        </authorList>
    </citation>
    <scope>NUCLEOTIDE SEQUENCE [LARGE SCALE GENOMIC DNA]</scope>
    <source>
        <strain evidence="5">PS312</strain>
    </source>
</reference>
<evidence type="ECO:0000313" key="3">
    <source>
        <dbReference type="EnsemblMetazoa" id="PPA05016.1"/>
    </source>
</evidence>
<sequence>MNMTLNESNSNPSSDILSTLPPMQSKPTVNTTAKGSGTGAVTWLTSDDGDAFLLGSQGDYVAFRKDRITNAEISRGGGVAILCSPLLNPFLIASFSSDGIECLVIDIHFPSQSNVLSSIRICLIYRSPSCSASSLTSLLSFIDPLISNSFLICGDLNFPSIDWTRLTSPSNNDFLSFVCDHRMTQFVDFKTRGDNILDLVLCNTNIVRNVTPSLPFADHTSISFSLSVPSPPLGDFVPSRLYHLADWESISSLISSHDWTLALSSLDVEHASIYFTNFCNSLLETFVPKSSRSPFSHYPKHLRILYELSIDGTCYLLNSYIALLPISDLIFCLFLLSHLPLILSCGSNAAPTCCSPDAPRLQTESST</sequence>
<dbReference type="Pfam" id="PF14529">
    <property type="entry name" value="Exo_endo_phos_2"/>
    <property type="match status" value="1"/>
</dbReference>
<accession>A0A2A6BWR4</accession>
<keyword evidence="5" id="KW-1185">Reference proteome</keyword>
<dbReference type="EnsemblMetazoa" id="PPA05016.1">
    <property type="protein sequence ID" value="PPA05016.1"/>
    <property type="gene ID" value="WBGene00094570"/>
</dbReference>
<dbReference type="EnsemblMetazoa" id="PPA39667.1">
    <property type="protein sequence ID" value="PPA39667.1"/>
    <property type="gene ID" value="WBGene00278036"/>
</dbReference>
<dbReference type="GO" id="GO:0003824">
    <property type="term" value="F:catalytic activity"/>
    <property type="evidence" value="ECO:0007669"/>
    <property type="project" value="InterPro"/>
</dbReference>
<gene>
    <name evidence="3" type="primary">WBGene00094570</name>
    <name evidence="4" type="synonym">WBGene00278036</name>
</gene>
<dbReference type="GO" id="GO:0007508">
    <property type="term" value="P:larval heart development"/>
    <property type="evidence" value="ECO:0000318"/>
    <property type="project" value="GO_Central"/>
</dbReference>
<evidence type="ECO:0000259" key="2">
    <source>
        <dbReference type="Pfam" id="PF14529"/>
    </source>
</evidence>
<proteinExistence type="predicted"/>
<dbReference type="GO" id="GO:0031012">
    <property type="term" value="C:extracellular matrix"/>
    <property type="evidence" value="ECO:0000318"/>
    <property type="project" value="GO_Central"/>
</dbReference>
<evidence type="ECO:0000313" key="4">
    <source>
        <dbReference type="EnsemblMetazoa" id="PPA39667.1"/>
    </source>
</evidence>